<dbReference type="InterPro" id="IPR043005">
    <property type="entry name" value="MvaI_BcnI_rec"/>
</dbReference>
<sequence>MKGLKTDLPTINRIKQRAKKLAKNQGIKHNEALEKISQELGFNSWRLLQKHLNDGNANSTNYIDGLVSQNKRFLTKLGIEFSTFEPTDTGLKKSILDATQPVRTHLELENYHSYDSQGQGPENKVIKSAYFISDKNPTLNESRVSLYRPNTKSGDPRMWFRKLSDFANAKDQIAIIINNNNVHLINLTSENLEPSYEQEHSIIGNFLRQYVNSHTVIASELLAKLRELAKQPFPSQRVGDTGVGYTLETLLGIPANSSKQPDYKGIELKAGRGKKTRTNLFAQVADWKMSPCKGSAEILDKYGYKRGEDDKLYCTISTQRTNSQGLSFVYDSSSDELQEWHDGKELVAIWPGSLLRKRLLQKHSETFWIEVQANFINGIEHFQLKRVTHTKSPLTSQLLTLVELGVITMDHLIKRCAKTGRVSEKGPLFKIDKKNLDLLFPTPVEYMLNEEQ</sequence>
<evidence type="ECO:0000259" key="1">
    <source>
        <dbReference type="Pfam" id="PF15515"/>
    </source>
</evidence>
<accession>A0AAP8N036</accession>
<protein>
    <recommendedName>
        <fullName evidence="1">MvaI/BcnI restriction endonuclease domain-containing protein</fullName>
    </recommendedName>
</protein>
<dbReference type="AlphaFoldDB" id="A0AAP8N036"/>
<dbReference type="EMBL" id="MDBO01000002">
    <property type="protein sequence ID" value="PMP16763.1"/>
    <property type="molecule type" value="Genomic_DNA"/>
</dbReference>
<dbReference type="Pfam" id="PF15515">
    <property type="entry name" value="MvaI_BcnI"/>
    <property type="match status" value="1"/>
</dbReference>
<dbReference type="Gene3D" id="3.30.70.3570">
    <property type="entry name" value="MvaI/BcnI restriction endonuclease, recognition domain"/>
    <property type="match status" value="1"/>
</dbReference>
<proteinExistence type="predicted"/>
<organism evidence="2 3">
    <name type="scientific">Vibrio breoganii</name>
    <dbReference type="NCBI Taxonomy" id="553239"/>
    <lineage>
        <taxon>Bacteria</taxon>
        <taxon>Pseudomonadati</taxon>
        <taxon>Pseudomonadota</taxon>
        <taxon>Gammaproteobacteria</taxon>
        <taxon>Vibrionales</taxon>
        <taxon>Vibrionaceae</taxon>
        <taxon>Vibrio</taxon>
    </lineage>
</organism>
<evidence type="ECO:0000313" key="2">
    <source>
        <dbReference type="EMBL" id="PMP16763.1"/>
    </source>
</evidence>
<dbReference type="InterPro" id="IPR029127">
    <property type="entry name" value="MvaI_BcnI"/>
</dbReference>
<name>A0AAP8N036_9VIBR</name>
<dbReference type="InterPro" id="IPR043004">
    <property type="entry name" value="MvaI_BcnI_cat"/>
</dbReference>
<feature type="domain" description="MvaI/BcnI restriction endonuclease" evidence="1">
    <location>
        <begin position="222"/>
        <end position="440"/>
    </location>
</feature>
<dbReference type="Proteomes" id="UP000235611">
    <property type="component" value="Unassembled WGS sequence"/>
</dbReference>
<dbReference type="RefSeq" id="WP_102328968.1">
    <property type="nucleotide sequence ID" value="NZ_MCXN02000001.1"/>
</dbReference>
<reference evidence="3" key="1">
    <citation type="submission" date="2016-07" db="EMBL/GenBank/DDBJ databases">
        <title>Nontailed viruses are major unrecognized killers of bacteria in the ocean.</title>
        <authorList>
            <person name="Kauffman K."/>
            <person name="Hussain F."/>
            <person name="Yang J."/>
            <person name="Arevalo P."/>
            <person name="Brown J."/>
            <person name="Cutler M."/>
            <person name="Kelly L."/>
            <person name="Polz M.F."/>
        </authorList>
    </citation>
    <scope>NUCLEOTIDE SEQUENCE [LARGE SCALE GENOMIC DNA]</scope>
    <source>
        <strain evidence="3">10N.222.49.A5</strain>
    </source>
</reference>
<gene>
    <name evidence="2" type="ORF">BCS93_00655</name>
</gene>
<dbReference type="Gene3D" id="3.40.210.20">
    <property type="entry name" value="MvaI/BcnI restriction endonuclease, catalytic domain"/>
    <property type="match status" value="1"/>
</dbReference>
<evidence type="ECO:0000313" key="3">
    <source>
        <dbReference type="Proteomes" id="UP000235611"/>
    </source>
</evidence>
<comment type="caution">
    <text evidence="2">The sequence shown here is derived from an EMBL/GenBank/DDBJ whole genome shotgun (WGS) entry which is preliminary data.</text>
</comment>
<dbReference type="CDD" id="cd22347">
    <property type="entry name" value="PDDEXK_nuclease"/>
    <property type="match status" value="1"/>
</dbReference>